<proteinExistence type="predicted"/>
<reference evidence="1 2" key="1">
    <citation type="journal article" date="2019" name="Sci. Rep.">
        <title>Orb-weaving spider Araneus ventricosus genome elucidates the spidroin gene catalogue.</title>
        <authorList>
            <person name="Kono N."/>
            <person name="Nakamura H."/>
            <person name="Ohtoshi R."/>
            <person name="Moran D.A.P."/>
            <person name="Shinohara A."/>
            <person name="Yoshida Y."/>
            <person name="Fujiwara M."/>
            <person name="Mori M."/>
            <person name="Tomita M."/>
            <person name="Arakawa K."/>
        </authorList>
    </citation>
    <scope>NUCLEOTIDE SEQUENCE [LARGE SCALE GENOMIC DNA]</scope>
</reference>
<dbReference type="AlphaFoldDB" id="A0A4Y1ZRN1"/>
<gene>
    <name evidence="1" type="ORF">AVEN_213710_1</name>
</gene>
<dbReference type="EMBL" id="BGPR01077230">
    <property type="protein sequence ID" value="GBL64676.1"/>
    <property type="molecule type" value="Genomic_DNA"/>
</dbReference>
<accession>A0A4Y1ZRN1</accession>
<dbReference type="Proteomes" id="UP000499080">
    <property type="component" value="Unassembled WGS sequence"/>
</dbReference>
<keyword evidence="2" id="KW-1185">Reference proteome</keyword>
<evidence type="ECO:0000313" key="2">
    <source>
        <dbReference type="Proteomes" id="UP000499080"/>
    </source>
</evidence>
<organism evidence="1 2">
    <name type="scientific">Araneus ventricosus</name>
    <name type="common">Orbweaver spider</name>
    <name type="synonym">Epeira ventricosa</name>
    <dbReference type="NCBI Taxonomy" id="182803"/>
    <lineage>
        <taxon>Eukaryota</taxon>
        <taxon>Metazoa</taxon>
        <taxon>Ecdysozoa</taxon>
        <taxon>Arthropoda</taxon>
        <taxon>Chelicerata</taxon>
        <taxon>Arachnida</taxon>
        <taxon>Araneae</taxon>
        <taxon>Araneomorphae</taxon>
        <taxon>Entelegynae</taxon>
        <taxon>Araneoidea</taxon>
        <taxon>Araneidae</taxon>
        <taxon>Araneus</taxon>
    </lineage>
</organism>
<comment type="caution">
    <text evidence="1">The sequence shown here is derived from an EMBL/GenBank/DDBJ whole genome shotgun (WGS) entry which is preliminary data.</text>
</comment>
<name>A0A4Y1ZRN1_ARAVE</name>
<protein>
    <submittedName>
        <fullName evidence="1">Uncharacterized protein</fullName>
    </submittedName>
</protein>
<sequence length="158" mass="19021">MHKSSKSGIYYFPKKYEATGSIESKRERGTKPKTSTREDSMLVRLTQKRERYIVKRNPGRLEIECVSSNSLAYIQKLRVDKLYPRKKTIHLDTSQNKTWQCAWPLQKSIFRRFYNSGRVFYGHMKSNMTFLDIKLQYFLFVYFVYEKVKNDEEFVTIR</sequence>
<evidence type="ECO:0000313" key="1">
    <source>
        <dbReference type="EMBL" id="GBL64676.1"/>
    </source>
</evidence>